<reference evidence="1" key="1">
    <citation type="submission" date="2021-02" db="EMBL/GenBank/DDBJ databases">
        <authorList>
            <person name="Nowell W R."/>
        </authorList>
    </citation>
    <scope>NUCLEOTIDE SEQUENCE</scope>
</reference>
<evidence type="ECO:0000313" key="5">
    <source>
        <dbReference type="Proteomes" id="UP000663829"/>
    </source>
</evidence>
<protein>
    <submittedName>
        <fullName evidence="1">Uncharacterized protein</fullName>
    </submittedName>
</protein>
<dbReference type="SUPFAM" id="SSF52833">
    <property type="entry name" value="Thioredoxin-like"/>
    <property type="match status" value="1"/>
</dbReference>
<comment type="caution">
    <text evidence="1">The sequence shown here is derived from an EMBL/GenBank/DDBJ whole genome shotgun (WGS) entry which is preliminary data.</text>
</comment>
<dbReference type="Proteomes" id="UP000663829">
    <property type="component" value="Unassembled WGS sequence"/>
</dbReference>
<dbReference type="InterPro" id="IPR036282">
    <property type="entry name" value="Glutathione-S-Trfase_C_sf"/>
</dbReference>
<dbReference type="AlphaFoldDB" id="A0A813ZL42"/>
<dbReference type="GO" id="GO:0016324">
    <property type="term" value="C:apical plasma membrane"/>
    <property type="evidence" value="ECO:0007669"/>
    <property type="project" value="TreeGrafter"/>
</dbReference>
<gene>
    <name evidence="1" type="ORF">GPM918_LOCUS8608</name>
    <name evidence="2" type="ORF">OVA965_LOCUS12987</name>
    <name evidence="3" type="ORF">SRO942_LOCUS8608</name>
    <name evidence="4" type="ORF">TMI583_LOCUS12991</name>
</gene>
<dbReference type="GO" id="GO:0005737">
    <property type="term" value="C:cytoplasm"/>
    <property type="evidence" value="ECO:0007669"/>
    <property type="project" value="TreeGrafter"/>
</dbReference>
<dbReference type="Proteomes" id="UP000682733">
    <property type="component" value="Unassembled WGS sequence"/>
</dbReference>
<dbReference type="EMBL" id="CAJNOK010005328">
    <property type="protein sequence ID" value="CAF0968742.1"/>
    <property type="molecule type" value="Genomic_DNA"/>
</dbReference>
<sequence length="201" mass="23759">MKLLVKRENQNEFSFDVITINCKNPPKEFQEISKKLPTLVHGEVILNDIDEIEDYLDTMYENYKLNVEDQEAFQAQMDVFTKFSYLIKDVSSNPQQLLIELEKIDQFLAKRGLDCSLLPKLQHIRVALNYIRNMSIPVKFGSLWRYLALAYENDSFVKSCPSDQEIVWHWIRHEASPKEVLQLQKEEPKYSFDVPNSIRKR</sequence>
<evidence type="ECO:0000313" key="4">
    <source>
        <dbReference type="EMBL" id="CAF3740371.1"/>
    </source>
</evidence>
<dbReference type="PANTHER" id="PTHR43920:SF5">
    <property type="entry name" value="CHLORIDE INTRACELLULAR CHANNEL CLIC"/>
    <property type="match status" value="1"/>
</dbReference>
<dbReference type="Gene3D" id="3.40.30.10">
    <property type="entry name" value="Glutaredoxin"/>
    <property type="match status" value="1"/>
</dbReference>
<dbReference type="Proteomes" id="UP000681722">
    <property type="component" value="Unassembled WGS sequence"/>
</dbReference>
<dbReference type="EMBL" id="CAJOBC010001518">
    <property type="protein sequence ID" value="CAF3683073.1"/>
    <property type="molecule type" value="Genomic_DNA"/>
</dbReference>
<dbReference type="EMBL" id="CAJNOQ010001518">
    <property type="protein sequence ID" value="CAF0900486.1"/>
    <property type="molecule type" value="Genomic_DNA"/>
</dbReference>
<organism evidence="1 5">
    <name type="scientific">Didymodactylos carnosus</name>
    <dbReference type="NCBI Taxonomy" id="1234261"/>
    <lineage>
        <taxon>Eukaryota</taxon>
        <taxon>Metazoa</taxon>
        <taxon>Spiralia</taxon>
        <taxon>Gnathifera</taxon>
        <taxon>Rotifera</taxon>
        <taxon>Eurotatoria</taxon>
        <taxon>Bdelloidea</taxon>
        <taxon>Philodinida</taxon>
        <taxon>Philodinidae</taxon>
        <taxon>Didymodactylos</taxon>
    </lineage>
</organism>
<dbReference type="SUPFAM" id="SSF47616">
    <property type="entry name" value="GST C-terminal domain-like"/>
    <property type="match status" value="1"/>
</dbReference>
<evidence type="ECO:0000313" key="2">
    <source>
        <dbReference type="EMBL" id="CAF0968742.1"/>
    </source>
</evidence>
<dbReference type="OrthoDB" id="1935530at2759"/>
<dbReference type="InterPro" id="IPR036249">
    <property type="entry name" value="Thioredoxin-like_sf"/>
</dbReference>
<dbReference type="Proteomes" id="UP000677228">
    <property type="component" value="Unassembled WGS sequence"/>
</dbReference>
<keyword evidence="5" id="KW-1185">Reference proteome</keyword>
<dbReference type="EMBL" id="CAJOBA010005334">
    <property type="protein sequence ID" value="CAF3740371.1"/>
    <property type="molecule type" value="Genomic_DNA"/>
</dbReference>
<evidence type="ECO:0000313" key="1">
    <source>
        <dbReference type="EMBL" id="CAF0900486.1"/>
    </source>
</evidence>
<dbReference type="PANTHER" id="PTHR43920">
    <property type="entry name" value="CHLORIDE INTRACELLULAR CHANNEL, ISOFORM A"/>
    <property type="match status" value="1"/>
</dbReference>
<name>A0A813ZL42_9BILA</name>
<dbReference type="Gene3D" id="1.20.1050.10">
    <property type="match status" value="1"/>
</dbReference>
<accession>A0A813ZL42</accession>
<evidence type="ECO:0000313" key="3">
    <source>
        <dbReference type="EMBL" id="CAF3683073.1"/>
    </source>
</evidence>
<dbReference type="GO" id="GO:0005254">
    <property type="term" value="F:chloride channel activity"/>
    <property type="evidence" value="ECO:0007669"/>
    <property type="project" value="TreeGrafter"/>
</dbReference>
<proteinExistence type="predicted"/>